<dbReference type="InterPro" id="IPR008902">
    <property type="entry name" value="Rhamnosid_concanavalin"/>
</dbReference>
<dbReference type="InterPro" id="IPR008928">
    <property type="entry name" value="6-hairpin_glycosidase_sf"/>
</dbReference>
<dbReference type="Pfam" id="PF05592">
    <property type="entry name" value="Bac_rhamnosid"/>
    <property type="match status" value="1"/>
</dbReference>
<dbReference type="InterPro" id="IPR016007">
    <property type="entry name" value="Alpha_rhamnosid"/>
</dbReference>
<accession>A0A0F9GSD9</accession>
<dbReference type="InterPro" id="IPR008979">
    <property type="entry name" value="Galactose-bd-like_sf"/>
</dbReference>
<dbReference type="Gene3D" id="1.50.10.10">
    <property type="match status" value="1"/>
</dbReference>
<dbReference type="InterPro" id="IPR035396">
    <property type="entry name" value="Bac_rhamnosid6H"/>
</dbReference>
<dbReference type="SUPFAM" id="SSF49785">
    <property type="entry name" value="Galactose-binding domain-like"/>
    <property type="match status" value="1"/>
</dbReference>
<comment type="caution">
    <text evidence="6">The sequence shown here is derived from an EMBL/GenBank/DDBJ whole genome shotgun (WGS) entry which is preliminary data.</text>
</comment>
<evidence type="ECO:0000259" key="3">
    <source>
        <dbReference type="Pfam" id="PF05592"/>
    </source>
</evidence>
<dbReference type="SUPFAM" id="SSF48208">
    <property type="entry name" value="Six-hairpin glycosidases"/>
    <property type="match status" value="1"/>
</dbReference>
<feature type="domain" description="Alpha-L-rhamnosidase concanavalin-like" evidence="3">
    <location>
        <begin position="336"/>
        <end position="458"/>
    </location>
</feature>
<dbReference type="EC" id="3.2.1.40" evidence="2"/>
<evidence type="ECO:0000259" key="5">
    <source>
        <dbReference type="Pfam" id="PF17389"/>
    </source>
</evidence>
<dbReference type="PIRSF" id="PIRSF010631">
    <property type="entry name" value="A-rhamnsds"/>
    <property type="match status" value="1"/>
</dbReference>
<dbReference type="GO" id="GO:0005975">
    <property type="term" value="P:carbohydrate metabolic process"/>
    <property type="evidence" value="ECO:0007669"/>
    <property type="project" value="InterPro"/>
</dbReference>
<dbReference type="Gene3D" id="2.60.40.10">
    <property type="entry name" value="Immunoglobulins"/>
    <property type="match status" value="1"/>
</dbReference>
<dbReference type="GO" id="GO:0030596">
    <property type="term" value="F:alpha-L-rhamnosidase activity"/>
    <property type="evidence" value="ECO:0007669"/>
    <property type="project" value="UniProtKB-EC"/>
</dbReference>
<name>A0A0F9GSD9_9ZZZZ</name>
<sequence>MSSITPLELKCEYLVDPLGIDVVQPRFSWILESKQRGEMQTAYQILVASSEEKLRNDIADKWDSEKVISDQSVNVAYEGTSLVSAEKCYWKVRVWVKDDTPAPYSNVASFEMSLLKESDWQGAWIGAEKKISSPLFRKEFKLAKEIKRARVYISGLGYYELYINGEKIGDHVLDPATTYYNNDQPFELHSRVLYVTYDVTDYLRAGKNVVAVMLGHRWYSTEEDIPPAPSFRDPYGDRPKLILQMNVQLREGRRVNILSDETWKACPGPITYNDYCNGETYDARLEKSGWSTPAYDDSSWSKAQTVDAPDGELNSQLIPPIKVVKTIKPVRILNPEENVYIYDFGQNFSGWTRLHVSGSKGTKVTLKHGARVYKDNTLDARSNLYNCPDSMEDYRKGVGNNRTLAPLHHCARQTDNYVLKGEGTEVWEPRFTLHGFRYVEVTGFPGTPSLKNLEGRQVCSALETSGTFTCSNPLLNQIHHNIYWTFMSSMQGFPQDAADRSERVGWLGDPIAEDFIFNFDTASFWAKWLNDIKDSQKPDGDVPDVSPIHWRDIYGKLPAWQSTYPITAWYIYQYYEDVRVLEEHYHGLKKLVDFLRANSTAHIVSKGLGDHMEPQADGSCSESPRHTPVALTSTAYCYYDTWIVSRVAQILGKTEDARRYSDLAEKIKDAFNEEFLNQDTNQYATGSQTSNAIPLCFGMVPDERVDAVVKNLIEDIVTTHKGHLSTGMLGTNALAQALPMHDAADVMYQIAIQTTFPSWGYM</sequence>
<evidence type="ECO:0000259" key="4">
    <source>
        <dbReference type="Pfam" id="PF08531"/>
    </source>
</evidence>
<dbReference type="InterPro" id="IPR012341">
    <property type="entry name" value="6hp_glycosidase-like_sf"/>
</dbReference>
<dbReference type="EMBL" id="LAZR01017121">
    <property type="protein sequence ID" value="KKM01715.1"/>
    <property type="molecule type" value="Genomic_DNA"/>
</dbReference>
<dbReference type="Gene3D" id="2.60.120.260">
    <property type="entry name" value="Galactose-binding domain-like"/>
    <property type="match status" value="2"/>
</dbReference>
<evidence type="ECO:0000256" key="1">
    <source>
        <dbReference type="ARBA" id="ARBA00001445"/>
    </source>
</evidence>
<protein>
    <recommendedName>
        <fullName evidence="2">alpha-L-rhamnosidase</fullName>
        <ecNumber evidence="2">3.2.1.40</ecNumber>
    </recommendedName>
</protein>
<dbReference type="InterPro" id="IPR013783">
    <property type="entry name" value="Ig-like_fold"/>
</dbReference>
<dbReference type="PANTHER" id="PTHR33307">
    <property type="entry name" value="ALPHA-RHAMNOSIDASE (EUROFUNG)"/>
    <property type="match status" value="1"/>
</dbReference>
<feature type="non-terminal residue" evidence="6">
    <location>
        <position position="762"/>
    </location>
</feature>
<feature type="domain" description="Bacterial alpha-L-rhamnosidase N-terminal" evidence="4">
    <location>
        <begin position="144"/>
        <end position="324"/>
    </location>
</feature>
<comment type="catalytic activity">
    <reaction evidence="1">
        <text>Hydrolysis of terminal non-reducing alpha-L-rhamnose residues in alpha-L-rhamnosides.</text>
        <dbReference type="EC" id="3.2.1.40"/>
    </reaction>
</comment>
<evidence type="ECO:0000313" key="6">
    <source>
        <dbReference type="EMBL" id="KKM01715.1"/>
    </source>
</evidence>
<feature type="domain" description="Alpha-L-rhamnosidase six-hairpin glycosidase" evidence="5">
    <location>
        <begin position="465"/>
        <end position="762"/>
    </location>
</feature>
<evidence type="ECO:0000256" key="2">
    <source>
        <dbReference type="ARBA" id="ARBA00012652"/>
    </source>
</evidence>
<gene>
    <name evidence="6" type="ORF">LCGC14_1791650</name>
</gene>
<dbReference type="AlphaFoldDB" id="A0A0F9GSD9"/>
<proteinExistence type="predicted"/>
<dbReference type="Pfam" id="PF08531">
    <property type="entry name" value="Bac_rhamnosid_N"/>
    <property type="match status" value="1"/>
</dbReference>
<dbReference type="Pfam" id="PF17389">
    <property type="entry name" value="Bac_rhamnosid6H"/>
    <property type="match status" value="1"/>
</dbReference>
<dbReference type="Pfam" id="PF25788">
    <property type="entry name" value="Ig_Rha78A_N"/>
    <property type="match status" value="1"/>
</dbReference>
<reference evidence="6" key="1">
    <citation type="journal article" date="2015" name="Nature">
        <title>Complex archaea that bridge the gap between prokaryotes and eukaryotes.</title>
        <authorList>
            <person name="Spang A."/>
            <person name="Saw J.H."/>
            <person name="Jorgensen S.L."/>
            <person name="Zaremba-Niedzwiedzka K."/>
            <person name="Martijn J."/>
            <person name="Lind A.E."/>
            <person name="van Eijk R."/>
            <person name="Schleper C."/>
            <person name="Guy L."/>
            <person name="Ettema T.J."/>
        </authorList>
    </citation>
    <scope>NUCLEOTIDE SEQUENCE</scope>
</reference>
<organism evidence="6">
    <name type="scientific">marine sediment metagenome</name>
    <dbReference type="NCBI Taxonomy" id="412755"/>
    <lineage>
        <taxon>unclassified sequences</taxon>
        <taxon>metagenomes</taxon>
        <taxon>ecological metagenomes</taxon>
    </lineage>
</organism>
<dbReference type="PANTHER" id="PTHR33307:SF6">
    <property type="entry name" value="ALPHA-RHAMNOSIDASE (EUROFUNG)-RELATED"/>
    <property type="match status" value="1"/>
</dbReference>
<dbReference type="InterPro" id="IPR013737">
    <property type="entry name" value="Bac_rhamnosid_N"/>
</dbReference>